<dbReference type="GeneID" id="70130510"/>
<dbReference type="EMBL" id="JAGPXC010000001">
    <property type="protein sequence ID" value="KAH6661024.1"/>
    <property type="molecule type" value="Genomic_DNA"/>
</dbReference>
<proteinExistence type="predicted"/>
<name>A0A9P9A5N6_9PEZI</name>
<dbReference type="Proteomes" id="UP000758603">
    <property type="component" value="Unassembled WGS sequence"/>
</dbReference>
<gene>
    <name evidence="1" type="ORF">BKA67DRAFT_549930</name>
</gene>
<evidence type="ECO:0000313" key="2">
    <source>
        <dbReference type="Proteomes" id="UP000758603"/>
    </source>
</evidence>
<sequence length="57" mass="6514">MLKCSCLPSWRPLTCVPLTPHASFRSYLFVLISGVQGNGRQSGRTTYYIRSYVHNHL</sequence>
<dbReference type="RefSeq" id="XP_045965155.1">
    <property type="nucleotide sequence ID" value="XM_046101618.1"/>
</dbReference>
<organism evidence="1 2">
    <name type="scientific">Truncatella angustata</name>
    <dbReference type="NCBI Taxonomy" id="152316"/>
    <lineage>
        <taxon>Eukaryota</taxon>
        <taxon>Fungi</taxon>
        <taxon>Dikarya</taxon>
        <taxon>Ascomycota</taxon>
        <taxon>Pezizomycotina</taxon>
        <taxon>Sordariomycetes</taxon>
        <taxon>Xylariomycetidae</taxon>
        <taxon>Amphisphaeriales</taxon>
        <taxon>Sporocadaceae</taxon>
        <taxon>Truncatella</taxon>
    </lineage>
</organism>
<keyword evidence="2" id="KW-1185">Reference proteome</keyword>
<dbReference type="AlphaFoldDB" id="A0A9P9A5N6"/>
<comment type="caution">
    <text evidence="1">The sequence shown here is derived from an EMBL/GenBank/DDBJ whole genome shotgun (WGS) entry which is preliminary data.</text>
</comment>
<evidence type="ECO:0000313" key="1">
    <source>
        <dbReference type="EMBL" id="KAH6661024.1"/>
    </source>
</evidence>
<accession>A0A9P9A5N6</accession>
<protein>
    <submittedName>
        <fullName evidence="1">Uncharacterized protein</fullName>
    </submittedName>
</protein>
<reference evidence="1" key="1">
    <citation type="journal article" date="2021" name="Nat. Commun.">
        <title>Genetic determinants of endophytism in the Arabidopsis root mycobiome.</title>
        <authorList>
            <person name="Mesny F."/>
            <person name="Miyauchi S."/>
            <person name="Thiergart T."/>
            <person name="Pickel B."/>
            <person name="Atanasova L."/>
            <person name="Karlsson M."/>
            <person name="Huettel B."/>
            <person name="Barry K.W."/>
            <person name="Haridas S."/>
            <person name="Chen C."/>
            <person name="Bauer D."/>
            <person name="Andreopoulos W."/>
            <person name="Pangilinan J."/>
            <person name="LaButti K."/>
            <person name="Riley R."/>
            <person name="Lipzen A."/>
            <person name="Clum A."/>
            <person name="Drula E."/>
            <person name="Henrissat B."/>
            <person name="Kohler A."/>
            <person name="Grigoriev I.V."/>
            <person name="Martin F.M."/>
            <person name="Hacquard S."/>
        </authorList>
    </citation>
    <scope>NUCLEOTIDE SEQUENCE</scope>
    <source>
        <strain evidence="1">MPI-SDFR-AT-0073</strain>
    </source>
</reference>